<evidence type="ECO:0000313" key="12">
    <source>
        <dbReference type="Proteomes" id="UP000016924"/>
    </source>
</evidence>
<accession>R7YK79</accession>
<evidence type="ECO:0000313" key="11">
    <source>
        <dbReference type="EMBL" id="EON62209.1"/>
    </source>
</evidence>
<comment type="subcellular location">
    <subcellularLocation>
        <location evidence="1">Nucleus</location>
    </subcellularLocation>
</comment>
<feature type="compositionally biased region" description="Pro residues" evidence="9">
    <location>
        <begin position="384"/>
        <end position="393"/>
    </location>
</feature>
<dbReference type="GO" id="GO:0006352">
    <property type="term" value="P:DNA-templated transcription initiation"/>
    <property type="evidence" value="ECO:0007669"/>
    <property type="project" value="InterPro"/>
</dbReference>
<feature type="compositionally biased region" description="Pro residues" evidence="9">
    <location>
        <begin position="1"/>
        <end position="13"/>
    </location>
</feature>
<evidence type="ECO:0000256" key="3">
    <source>
        <dbReference type="ARBA" id="ARBA00017306"/>
    </source>
</evidence>
<dbReference type="GeneID" id="19898740"/>
<evidence type="ECO:0000256" key="4">
    <source>
        <dbReference type="ARBA" id="ARBA00023015"/>
    </source>
</evidence>
<evidence type="ECO:0000256" key="8">
    <source>
        <dbReference type="ARBA" id="ARBA00031747"/>
    </source>
</evidence>
<feature type="compositionally biased region" description="Low complexity" evidence="9">
    <location>
        <begin position="14"/>
        <end position="23"/>
    </location>
</feature>
<proteinExistence type="inferred from homology"/>
<dbReference type="AlphaFoldDB" id="R7YK79"/>
<evidence type="ECO:0000259" key="10">
    <source>
        <dbReference type="Pfam" id="PF05236"/>
    </source>
</evidence>
<protein>
    <recommendedName>
        <fullName evidence="3">Transcription initiation factor TFIID subunit 4</fullName>
    </recommendedName>
    <alternativeName>
        <fullName evidence="8">TBP-associated factor 4</fullName>
    </alternativeName>
</protein>
<keyword evidence="4" id="KW-0805">Transcription regulation</keyword>
<evidence type="ECO:0000256" key="7">
    <source>
        <dbReference type="ARBA" id="ARBA00025346"/>
    </source>
</evidence>
<dbReference type="RefSeq" id="XP_007777526.1">
    <property type="nucleotide sequence ID" value="XM_007779336.1"/>
</dbReference>
<dbReference type="GO" id="GO:0005669">
    <property type="term" value="C:transcription factor TFIID complex"/>
    <property type="evidence" value="ECO:0007669"/>
    <property type="project" value="InterPro"/>
</dbReference>
<dbReference type="OrthoDB" id="21060at2759"/>
<keyword evidence="12" id="KW-1185">Reference proteome</keyword>
<keyword evidence="6" id="KW-0539">Nucleus</keyword>
<evidence type="ECO:0000256" key="1">
    <source>
        <dbReference type="ARBA" id="ARBA00004123"/>
    </source>
</evidence>
<feature type="domain" description="Transcription initiation factor TFIID component TAF4 C-terminal" evidence="10">
    <location>
        <begin position="290"/>
        <end position="582"/>
    </location>
</feature>
<name>R7YK79_CONA1</name>
<comment type="function">
    <text evidence="7">Functions as a component of the DNA-binding general transcription factor complex TFIID. Binding of TFIID to a promoter (with or without TATA element) is the initial step in pre-initiation complex (PIC) formation. TFIID plays a key role in the regulation of gene expression by RNA polymerase II through different activities such as transcription activator interaction, core promoter recognition and selectivity, TFIIA and TFIIB interaction, chromatin modification (histone acetylation by TAF1), facilitation of DNA opening and initiation of transcription.</text>
</comment>
<evidence type="ECO:0000256" key="9">
    <source>
        <dbReference type="SAM" id="MobiDB-lite"/>
    </source>
</evidence>
<keyword evidence="5" id="KW-0804">Transcription</keyword>
<feature type="compositionally biased region" description="Polar residues" evidence="9">
    <location>
        <begin position="84"/>
        <end position="93"/>
    </location>
</feature>
<dbReference type="InterPro" id="IPR007900">
    <property type="entry name" value="TAF4_C"/>
</dbReference>
<dbReference type="Proteomes" id="UP000016924">
    <property type="component" value="Unassembled WGS sequence"/>
</dbReference>
<feature type="compositionally biased region" description="Low complexity" evidence="9">
    <location>
        <begin position="430"/>
        <end position="444"/>
    </location>
</feature>
<dbReference type="HOGENOM" id="CLU_015147_1_0_1"/>
<reference evidence="12" key="1">
    <citation type="submission" date="2012-06" db="EMBL/GenBank/DDBJ databases">
        <title>The genome sequence of Coniosporium apollinis CBS 100218.</title>
        <authorList>
            <consortium name="The Broad Institute Genome Sequencing Platform"/>
            <person name="Cuomo C."/>
            <person name="Gorbushina A."/>
            <person name="Noack S."/>
            <person name="Walker B."/>
            <person name="Young S.K."/>
            <person name="Zeng Q."/>
            <person name="Gargeya S."/>
            <person name="Fitzgerald M."/>
            <person name="Haas B."/>
            <person name="Abouelleil A."/>
            <person name="Alvarado L."/>
            <person name="Arachchi H.M."/>
            <person name="Berlin A.M."/>
            <person name="Chapman S.B."/>
            <person name="Goldberg J."/>
            <person name="Griggs A."/>
            <person name="Gujja S."/>
            <person name="Hansen M."/>
            <person name="Howarth C."/>
            <person name="Imamovic A."/>
            <person name="Larimer J."/>
            <person name="McCowan C."/>
            <person name="Montmayeur A."/>
            <person name="Murphy C."/>
            <person name="Neiman D."/>
            <person name="Pearson M."/>
            <person name="Priest M."/>
            <person name="Roberts A."/>
            <person name="Saif S."/>
            <person name="Shea T."/>
            <person name="Sisk P."/>
            <person name="Sykes S."/>
            <person name="Wortman J."/>
            <person name="Nusbaum C."/>
            <person name="Birren B."/>
        </authorList>
    </citation>
    <scope>NUCLEOTIDE SEQUENCE [LARGE SCALE GENOMIC DNA]</scope>
    <source>
        <strain evidence="12">CBS 100218</strain>
    </source>
</reference>
<dbReference type="Pfam" id="PF05236">
    <property type="entry name" value="TAF4"/>
    <property type="match status" value="1"/>
</dbReference>
<sequence>MATPTYPPPPPPQQQQTFSPYQSAPRVPSPNVHTPGGLALPPNKRPRLDTNPSSPYATSPGSPYLTVPTPGPPTPAYATPQPFNQPQPLNDNMASRPPGSMGPPQRPEKQERNTDVENLSDAVTASGIDLREEENYLAETYRNTHQNTSFSASFNSHSSSTLTPNNSFNNWSPGAYGAHPAFQGTGPLSQPAVAQRTIEEELDEKHRRAARAVAESRQQHLNDPFLHSNTVRYRLNRHAYQNGVTLNIEGLFDKIPERPQNVSTTVRTGADDTGIVSMKSSFLTESASFADILSLLSLATNERLRGILEDAQQLARSRQTSSNGIVPPDFSSLATANGTVEPTTAAPTSVTKTSWDAPDSAVSPMTIPSKRPLSDTQTQHPRLPTLPTPPPEPTIRITSPLAPALAALTTRARKHEEARLRARAKRLRASDASADPAADTPPAALIAPEQKLSKKERDRIAKAGQTEDVLHRNANTTASMALGGFGKKYSWMSGGAAGGAGASRSGTATPARLSTNVGGAAGLGGPVGGAGPAVAAAAPVDKDLRARENRMGVLREDGEAGRGLQWRDVVAALEADGRWKKSMSRVLSLGEEEMKRVATMARGPGPGPGPSSGPRY</sequence>
<feature type="compositionally biased region" description="Basic and acidic residues" evidence="9">
    <location>
        <begin position="106"/>
        <end position="115"/>
    </location>
</feature>
<feature type="region of interest" description="Disordered" evidence="9">
    <location>
        <begin position="426"/>
        <end position="446"/>
    </location>
</feature>
<organism evidence="11 12">
    <name type="scientific">Coniosporium apollinis (strain CBS 100218)</name>
    <name type="common">Rock-inhabiting black yeast</name>
    <dbReference type="NCBI Taxonomy" id="1168221"/>
    <lineage>
        <taxon>Eukaryota</taxon>
        <taxon>Fungi</taxon>
        <taxon>Dikarya</taxon>
        <taxon>Ascomycota</taxon>
        <taxon>Pezizomycotina</taxon>
        <taxon>Dothideomycetes</taxon>
        <taxon>Dothideomycetes incertae sedis</taxon>
        <taxon>Coniosporium</taxon>
    </lineage>
</organism>
<evidence type="ECO:0000256" key="2">
    <source>
        <dbReference type="ARBA" id="ARBA00006178"/>
    </source>
</evidence>
<dbReference type="eggNOG" id="ENOG502S0R5">
    <property type="taxonomic scope" value="Eukaryota"/>
</dbReference>
<evidence type="ECO:0000256" key="6">
    <source>
        <dbReference type="ARBA" id="ARBA00023242"/>
    </source>
</evidence>
<comment type="similarity">
    <text evidence="2">Belongs to the TAF4 family.</text>
</comment>
<dbReference type="EMBL" id="JH767558">
    <property type="protein sequence ID" value="EON62209.1"/>
    <property type="molecule type" value="Genomic_DNA"/>
</dbReference>
<dbReference type="STRING" id="1168221.R7YK79"/>
<dbReference type="OMA" id="KYSWMTG"/>
<feature type="compositionally biased region" description="Polar residues" evidence="9">
    <location>
        <begin position="50"/>
        <end position="61"/>
    </location>
</feature>
<feature type="region of interest" description="Disordered" evidence="9">
    <location>
        <begin position="1"/>
        <end position="130"/>
    </location>
</feature>
<evidence type="ECO:0000256" key="5">
    <source>
        <dbReference type="ARBA" id="ARBA00023163"/>
    </source>
</evidence>
<gene>
    <name evidence="11" type="ORF">W97_01429</name>
</gene>
<feature type="region of interest" description="Disordered" evidence="9">
    <location>
        <begin position="334"/>
        <end position="394"/>
    </location>
</feature>
<feature type="compositionally biased region" description="Polar residues" evidence="9">
    <location>
        <begin position="334"/>
        <end position="354"/>
    </location>
</feature>